<feature type="domain" description="HpcH/HpaI aldolase/citrate lyase" evidence="4">
    <location>
        <begin position="40"/>
        <end position="273"/>
    </location>
</feature>
<evidence type="ECO:0000256" key="2">
    <source>
        <dbReference type="ARBA" id="ARBA00022723"/>
    </source>
</evidence>
<dbReference type="InterPro" id="IPR050251">
    <property type="entry name" value="HpcH-HpaI_aldolase"/>
</dbReference>
<dbReference type="SUPFAM" id="SSF51621">
    <property type="entry name" value="Phosphoenolpyruvate/pyruvate domain"/>
    <property type="match status" value="1"/>
</dbReference>
<name>A0AAV2DKC0_9ROSI</name>
<dbReference type="PANTHER" id="PTHR30502:SF0">
    <property type="entry name" value="PHOSPHOENOLPYRUVATE CARBOXYLASE FAMILY PROTEIN"/>
    <property type="match status" value="1"/>
</dbReference>
<dbReference type="Gene3D" id="3.20.20.60">
    <property type="entry name" value="Phosphoenolpyruvate-binding domains"/>
    <property type="match status" value="1"/>
</dbReference>
<dbReference type="PANTHER" id="PTHR30502">
    <property type="entry name" value="2-KETO-3-DEOXY-L-RHAMNONATE ALDOLASE"/>
    <property type="match status" value="1"/>
</dbReference>
<proteinExistence type="inferred from homology"/>
<accession>A0AAV2DKC0</accession>
<dbReference type="EMBL" id="OZ034816">
    <property type="protein sequence ID" value="CAL1373678.1"/>
    <property type="molecule type" value="Genomic_DNA"/>
</dbReference>
<evidence type="ECO:0000256" key="3">
    <source>
        <dbReference type="ARBA" id="ARBA00023239"/>
    </source>
</evidence>
<reference evidence="5 6" key="1">
    <citation type="submission" date="2024-04" db="EMBL/GenBank/DDBJ databases">
        <authorList>
            <person name="Fracassetti M."/>
        </authorList>
    </citation>
    <scope>NUCLEOTIDE SEQUENCE [LARGE SCALE GENOMIC DNA]</scope>
</reference>
<dbReference type="AlphaFoldDB" id="A0AAV2DKC0"/>
<dbReference type="GO" id="GO:0016832">
    <property type="term" value="F:aldehyde-lyase activity"/>
    <property type="evidence" value="ECO:0007669"/>
    <property type="project" value="TreeGrafter"/>
</dbReference>
<sequence length="291" mass="30896">MSSSSAFTALMRSDITTRTAAAAASENPIKARLRSGETLYGLFLMTFSPTLAEIAGLAGYDFVVIDMEHGHGGISEALPCLHALAATNTPAILRLPENSATWAKKALDLGPQGLMFPLVHDPESAKRAVSYCRYPPAGTRGAAHPVIRASKYGLDGDYVVNSERDLFIMCQVESAEAVKKVGVISAVDGVDCVMMGPLDLSADMGYLTDPAHPKVKEMMADAEEAVLGRIRSRGSGAYLGGFAVGNDDGLGPAEMRSRGYHMVCGAVDVGLFRDGVVRDVNKFKEAHKMSP</sequence>
<dbReference type="InterPro" id="IPR040442">
    <property type="entry name" value="Pyrv_kinase-like_dom_sf"/>
</dbReference>
<dbReference type="Proteomes" id="UP001497516">
    <property type="component" value="Chromosome 3"/>
</dbReference>
<protein>
    <recommendedName>
        <fullName evidence="4">HpcH/HpaI aldolase/citrate lyase domain-containing protein</fullName>
    </recommendedName>
</protein>
<keyword evidence="6" id="KW-1185">Reference proteome</keyword>
<organism evidence="5 6">
    <name type="scientific">Linum trigynum</name>
    <dbReference type="NCBI Taxonomy" id="586398"/>
    <lineage>
        <taxon>Eukaryota</taxon>
        <taxon>Viridiplantae</taxon>
        <taxon>Streptophyta</taxon>
        <taxon>Embryophyta</taxon>
        <taxon>Tracheophyta</taxon>
        <taxon>Spermatophyta</taxon>
        <taxon>Magnoliopsida</taxon>
        <taxon>eudicotyledons</taxon>
        <taxon>Gunneridae</taxon>
        <taxon>Pentapetalae</taxon>
        <taxon>rosids</taxon>
        <taxon>fabids</taxon>
        <taxon>Malpighiales</taxon>
        <taxon>Linaceae</taxon>
        <taxon>Linum</taxon>
    </lineage>
</organism>
<dbReference type="GO" id="GO:0046872">
    <property type="term" value="F:metal ion binding"/>
    <property type="evidence" value="ECO:0007669"/>
    <property type="project" value="UniProtKB-KW"/>
</dbReference>
<keyword evidence="2" id="KW-0479">Metal-binding</keyword>
<dbReference type="InterPro" id="IPR005000">
    <property type="entry name" value="Aldolase/citrate-lyase_domain"/>
</dbReference>
<dbReference type="InterPro" id="IPR015813">
    <property type="entry name" value="Pyrv/PenolPyrv_kinase-like_dom"/>
</dbReference>
<dbReference type="Pfam" id="PF03328">
    <property type="entry name" value="HpcH_HpaI"/>
    <property type="match status" value="1"/>
</dbReference>
<evidence type="ECO:0000313" key="5">
    <source>
        <dbReference type="EMBL" id="CAL1373678.1"/>
    </source>
</evidence>
<evidence type="ECO:0000256" key="1">
    <source>
        <dbReference type="ARBA" id="ARBA00005568"/>
    </source>
</evidence>
<keyword evidence="3" id="KW-0456">Lyase</keyword>
<evidence type="ECO:0000313" key="6">
    <source>
        <dbReference type="Proteomes" id="UP001497516"/>
    </source>
</evidence>
<gene>
    <name evidence="5" type="ORF">LTRI10_LOCUS15597</name>
</gene>
<dbReference type="GO" id="GO:0005737">
    <property type="term" value="C:cytoplasm"/>
    <property type="evidence" value="ECO:0007669"/>
    <property type="project" value="TreeGrafter"/>
</dbReference>
<comment type="similarity">
    <text evidence="1">Belongs to the HpcH/HpaI aldolase family.</text>
</comment>
<evidence type="ECO:0000259" key="4">
    <source>
        <dbReference type="Pfam" id="PF03328"/>
    </source>
</evidence>